<name>A0A1C3KSB5_PLAOA</name>
<dbReference type="InterPro" id="IPR000008">
    <property type="entry name" value="C2_dom"/>
</dbReference>
<evidence type="ECO:0000259" key="3">
    <source>
        <dbReference type="PROSITE" id="PS50004"/>
    </source>
</evidence>
<feature type="domain" description="C2" evidence="3">
    <location>
        <begin position="45"/>
        <end position="167"/>
    </location>
</feature>
<feature type="compositionally biased region" description="Polar residues" evidence="1">
    <location>
        <begin position="497"/>
        <end position="507"/>
    </location>
</feature>
<feature type="transmembrane region" description="Helical" evidence="2">
    <location>
        <begin position="339"/>
        <end position="369"/>
    </location>
</feature>
<keyword evidence="2" id="KW-0472">Membrane</keyword>
<keyword evidence="2" id="KW-1133">Transmembrane helix</keyword>
<feature type="transmembrane region" description="Helical" evidence="2">
    <location>
        <begin position="677"/>
        <end position="696"/>
    </location>
</feature>
<dbReference type="PANTHER" id="PTHR39308">
    <property type="entry name" value="HEAVY PROTEIN, PUTATIVE-RELATED"/>
    <property type="match status" value="1"/>
</dbReference>
<dbReference type="Gene3D" id="2.60.40.150">
    <property type="entry name" value="C2 domain"/>
    <property type="match status" value="1"/>
</dbReference>
<reference evidence="4 5" key="1">
    <citation type="submission" date="2016-06" db="EMBL/GenBank/DDBJ databases">
        <authorList>
            <consortium name="Pathogen Informatics"/>
        </authorList>
    </citation>
    <scope>NUCLEOTIDE SEQUENCE [LARGE SCALE GENOMIC DNA]</scope>
    <source>
        <strain evidence="4">PowCR01</strain>
    </source>
</reference>
<dbReference type="Proteomes" id="UP000243200">
    <property type="component" value="Chromosome 9"/>
</dbReference>
<dbReference type="EMBL" id="LT594513">
    <property type="protein sequence ID" value="SBT76983.1"/>
    <property type="molecule type" value="Genomic_DNA"/>
</dbReference>
<accession>A0A1C3KSB5</accession>
<dbReference type="PANTHER" id="PTHR39308:SF2">
    <property type="entry name" value="HEAVY PROTEIN, PUTATIVE-RELATED"/>
    <property type="match status" value="1"/>
</dbReference>
<evidence type="ECO:0000313" key="4">
    <source>
        <dbReference type="EMBL" id="SBT76983.1"/>
    </source>
</evidence>
<proteinExistence type="predicted"/>
<dbReference type="OrthoDB" id="5973539at2759"/>
<dbReference type="VEuPathDB" id="PlasmoDB:POWCR01_090011800"/>
<keyword evidence="2" id="KW-0812">Transmembrane</keyword>
<sequence>MVANTRSSNNEKILRFSKGLVLENGSYLINMKDDVVLNRYKWWKGLTKPKDTFNPRKTKGFLVLKLFLYGYLNRISTYRSNKDNDLMHPYLKILLNNVEVYRTKVLDSSINIWEEKIEIEIHYIKSKIEIQLFDMDETEGIVEDEFIGSALIDITYLELSKKYDIILKYMNKMAILLDPYRYKKEQKDHFDMHTSEHMSGGYTENMSFNPTHHDRDKSNSKKKGIIGEENKSRNNSETTTSTEKINYTNDYNVRIFVKLSNKKNYNSFILQLNAISSLNYTCINKKNEILDNDLNINQLYDELKMIKLNIDTIWLPFFSIIYNFASWKTPLYSVFFVTFFFFSFFFCKFFFSFFLVVLSLLFFILVSIIRESDQIKKGNKFTGCTQEETKSKKKNNNSSFIYWTQAKQLGGYRMNHAEEYLIGNSLKEGDHLGNSAVPSCSGSDNNSGSGDESESGTKSDSGSSDISGSSSSSDSFSLDDVSTDQSVDPPNHRSDIESSVCNNSGQEELNWKDVVRGRKKKGDVGDSRRGKTKEAVSNVTDEGSKTGKKKRPNGHSSIRGRNSNNEENGSTLNYTDEYNKNNGTSASACASACASANAKVNHDVSPHGNSDSNNTTYTNAHCNHSTEVDTEINLSVIKTFVANVIDDDIINNVKYFHYIVFCIMKWSQIFLYIFRKFGYFLVIISLLFCFLNIFFYPFVTKLLRFSIFSSGFILLTYNFKPTNILYRFFICIQEYYFLEMKRRKVDIYSSL</sequence>
<dbReference type="VEuPathDB" id="PlasmoDB:PocGH01_09016400"/>
<dbReference type="SUPFAM" id="SSF49562">
    <property type="entry name" value="C2 domain (Calcium/lipid-binding domain, CaLB)"/>
    <property type="match status" value="1"/>
</dbReference>
<feature type="compositionally biased region" description="Basic and acidic residues" evidence="1">
    <location>
        <begin position="509"/>
        <end position="534"/>
    </location>
</feature>
<protein>
    <recommendedName>
        <fullName evidence="3">C2 domain-containing protein</fullName>
    </recommendedName>
</protein>
<evidence type="ECO:0000256" key="2">
    <source>
        <dbReference type="SAM" id="Phobius"/>
    </source>
</evidence>
<feature type="region of interest" description="Disordered" evidence="1">
    <location>
        <begin position="201"/>
        <end position="241"/>
    </location>
</feature>
<evidence type="ECO:0000313" key="5">
    <source>
        <dbReference type="Proteomes" id="UP000243200"/>
    </source>
</evidence>
<dbReference type="PROSITE" id="PS50004">
    <property type="entry name" value="C2"/>
    <property type="match status" value="1"/>
</dbReference>
<feature type="region of interest" description="Disordered" evidence="1">
    <location>
        <begin position="436"/>
        <end position="577"/>
    </location>
</feature>
<organism evidence="4 5">
    <name type="scientific">Plasmodium ovale</name>
    <name type="common">malaria parasite P. ovale</name>
    <dbReference type="NCBI Taxonomy" id="36330"/>
    <lineage>
        <taxon>Eukaryota</taxon>
        <taxon>Sar</taxon>
        <taxon>Alveolata</taxon>
        <taxon>Apicomplexa</taxon>
        <taxon>Aconoidasida</taxon>
        <taxon>Haemosporida</taxon>
        <taxon>Plasmodiidae</taxon>
        <taxon>Plasmodium</taxon>
        <taxon>Plasmodium (Plasmodium)</taxon>
    </lineage>
</organism>
<feature type="compositionally biased region" description="Basic and acidic residues" evidence="1">
    <location>
        <begin position="211"/>
        <end position="234"/>
    </location>
</feature>
<feature type="compositionally biased region" description="Polar residues" evidence="1">
    <location>
        <begin position="554"/>
        <end position="577"/>
    </location>
</feature>
<evidence type="ECO:0000256" key="1">
    <source>
        <dbReference type="SAM" id="MobiDB-lite"/>
    </source>
</evidence>
<feature type="transmembrane region" description="Helical" evidence="2">
    <location>
        <begin position="308"/>
        <end position="327"/>
    </location>
</feature>
<dbReference type="InterPro" id="IPR035892">
    <property type="entry name" value="C2_domain_sf"/>
</dbReference>
<feature type="compositionally biased region" description="Low complexity" evidence="1">
    <location>
        <begin position="439"/>
        <end position="484"/>
    </location>
</feature>
<dbReference type="AlphaFoldDB" id="A0A1C3KSB5"/>
<gene>
    <name evidence="4" type="primary">PowCR01_090011800</name>
    <name evidence="4" type="ORF">POWCR01_090011800</name>
</gene>